<evidence type="ECO:0008006" key="12">
    <source>
        <dbReference type="Google" id="ProtNLM"/>
    </source>
</evidence>
<feature type="transmembrane region" description="Helical" evidence="9">
    <location>
        <begin position="95"/>
        <end position="117"/>
    </location>
</feature>
<feature type="transmembrane region" description="Helical" evidence="9">
    <location>
        <begin position="37"/>
        <end position="57"/>
    </location>
</feature>
<evidence type="ECO:0000313" key="10">
    <source>
        <dbReference type="EMBL" id="PUE59876.1"/>
    </source>
</evidence>
<evidence type="ECO:0000256" key="9">
    <source>
        <dbReference type="SAM" id="Phobius"/>
    </source>
</evidence>
<dbReference type="GO" id="GO:0005886">
    <property type="term" value="C:plasma membrane"/>
    <property type="evidence" value="ECO:0007669"/>
    <property type="project" value="UniProtKB-SubCell"/>
</dbReference>
<evidence type="ECO:0000313" key="11">
    <source>
        <dbReference type="Proteomes" id="UP000251341"/>
    </source>
</evidence>
<evidence type="ECO:0000256" key="7">
    <source>
        <dbReference type="ARBA" id="ARBA00023136"/>
    </source>
</evidence>
<dbReference type="InterPro" id="IPR052157">
    <property type="entry name" value="BCAA_transport_permease"/>
</dbReference>
<feature type="transmembrane region" description="Helical" evidence="9">
    <location>
        <begin position="227"/>
        <end position="252"/>
    </location>
</feature>
<comment type="caution">
    <text evidence="10">The sequence shown here is derived from an EMBL/GenBank/DDBJ whole genome shotgun (WGS) entry which is preliminary data.</text>
</comment>
<reference evidence="10 11" key="1">
    <citation type="submission" date="2017-04" db="EMBL/GenBank/DDBJ databases">
        <title>Unexpected and diverse lifestyles within the genus Limnohabitans.</title>
        <authorList>
            <person name="Kasalicky V."/>
            <person name="Mehrshad M."/>
            <person name="Andrei S.-A."/>
            <person name="Salcher M."/>
            <person name="Kratochvilova H."/>
            <person name="Simek K."/>
            <person name="Ghai R."/>
        </authorList>
    </citation>
    <scope>NUCLEOTIDE SEQUENCE [LARGE SCALE GENOMIC DNA]</scope>
    <source>
        <strain evidence="10 11">MWH-C5</strain>
    </source>
</reference>
<keyword evidence="2" id="KW-0813">Transport</keyword>
<feature type="transmembrane region" description="Helical" evidence="9">
    <location>
        <begin position="6"/>
        <end position="30"/>
    </location>
</feature>
<feature type="transmembrane region" description="Helical" evidence="9">
    <location>
        <begin position="63"/>
        <end position="83"/>
    </location>
</feature>
<feature type="transmembrane region" description="Helical" evidence="9">
    <location>
        <begin position="137"/>
        <end position="161"/>
    </location>
</feature>
<evidence type="ECO:0000256" key="2">
    <source>
        <dbReference type="ARBA" id="ARBA00022448"/>
    </source>
</evidence>
<dbReference type="AlphaFoldDB" id="A0A315EPN1"/>
<keyword evidence="7 9" id="KW-0472">Membrane</keyword>
<keyword evidence="5" id="KW-0029">Amino-acid transport</keyword>
<dbReference type="Pfam" id="PF02653">
    <property type="entry name" value="BPD_transp_2"/>
    <property type="match status" value="1"/>
</dbReference>
<dbReference type="InterPro" id="IPR001851">
    <property type="entry name" value="ABC_transp_permease"/>
</dbReference>
<keyword evidence="6 9" id="KW-1133">Transmembrane helix</keyword>
<keyword evidence="4 9" id="KW-0812">Transmembrane</keyword>
<name>A0A315EPN1_9BURK</name>
<evidence type="ECO:0000256" key="6">
    <source>
        <dbReference type="ARBA" id="ARBA00022989"/>
    </source>
</evidence>
<dbReference type="GO" id="GO:0006865">
    <property type="term" value="P:amino acid transport"/>
    <property type="evidence" value="ECO:0007669"/>
    <property type="project" value="UniProtKB-KW"/>
</dbReference>
<proteinExistence type="inferred from homology"/>
<dbReference type="Proteomes" id="UP000251341">
    <property type="component" value="Unassembled WGS sequence"/>
</dbReference>
<evidence type="ECO:0000256" key="4">
    <source>
        <dbReference type="ARBA" id="ARBA00022692"/>
    </source>
</evidence>
<dbReference type="PANTHER" id="PTHR11795:SF445">
    <property type="entry name" value="AMINO ACID ABC TRANSPORTER PERMEASE PROTEIN"/>
    <property type="match status" value="1"/>
</dbReference>
<comment type="similarity">
    <text evidence="8">Belongs to the binding-protein-dependent transport system permease family. LivHM subfamily.</text>
</comment>
<feature type="transmembrane region" description="Helical" evidence="9">
    <location>
        <begin position="192"/>
        <end position="215"/>
    </location>
</feature>
<protein>
    <recommendedName>
        <fullName evidence="12">Branched-chain amino acid ABC transporter permease</fullName>
    </recommendedName>
</protein>
<sequence>MEVLLQVLIGGILLGGLYALVAFGLSLIYGVVRILNFAHGTLLAVSGVLASLVFASWQLHPLLIAALLAPLMFACAYAYYHVLLRPLTRRSHFEATVGTVLVTVGTLMILSDLTAMAAGATQRNIPVRLEALEFGDIVVSTTQLLILLGIALLTAMMHVILKRTWFGRAVRAVTQEPVGAEICGVQSTRLKALTFAFGSATVAIAAVLYVLSFPVDPYMGFGLTVKAFTIIVVGGVGNLPGALLAGIFLGVAEGLTGLYWKPEWAPALSVILMLLILVAYPKGVGAKT</sequence>
<dbReference type="CDD" id="cd06582">
    <property type="entry name" value="TM_PBP1_LivH_like"/>
    <property type="match status" value="1"/>
</dbReference>
<evidence type="ECO:0000256" key="3">
    <source>
        <dbReference type="ARBA" id="ARBA00022475"/>
    </source>
</evidence>
<dbReference type="EMBL" id="NESP01000001">
    <property type="protein sequence ID" value="PUE59876.1"/>
    <property type="molecule type" value="Genomic_DNA"/>
</dbReference>
<evidence type="ECO:0000256" key="8">
    <source>
        <dbReference type="ARBA" id="ARBA00037998"/>
    </source>
</evidence>
<dbReference type="RefSeq" id="WP_108402352.1">
    <property type="nucleotide sequence ID" value="NZ_NESP01000001.1"/>
</dbReference>
<accession>A0A315EPN1</accession>
<gene>
    <name evidence="10" type="ORF">B9Z44_10000</name>
</gene>
<dbReference type="GO" id="GO:0022857">
    <property type="term" value="F:transmembrane transporter activity"/>
    <property type="evidence" value="ECO:0007669"/>
    <property type="project" value="InterPro"/>
</dbReference>
<evidence type="ECO:0000256" key="5">
    <source>
        <dbReference type="ARBA" id="ARBA00022970"/>
    </source>
</evidence>
<evidence type="ECO:0000256" key="1">
    <source>
        <dbReference type="ARBA" id="ARBA00004651"/>
    </source>
</evidence>
<feature type="transmembrane region" description="Helical" evidence="9">
    <location>
        <begin position="264"/>
        <end position="281"/>
    </location>
</feature>
<comment type="subcellular location">
    <subcellularLocation>
        <location evidence="1">Cell membrane</location>
        <topology evidence="1">Multi-pass membrane protein</topology>
    </subcellularLocation>
</comment>
<dbReference type="PANTHER" id="PTHR11795">
    <property type="entry name" value="BRANCHED-CHAIN AMINO ACID TRANSPORT SYSTEM PERMEASE PROTEIN LIVH"/>
    <property type="match status" value="1"/>
</dbReference>
<keyword evidence="3" id="KW-1003">Cell membrane</keyword>
<organism evidence="10 11">
    <name type="scientific">Limnohabitans curvus</name>
    <dbReference type="NCBI Taxonomy" id="323423"/>
    <lineage>
        <taxon>Bacteria</taxon>
        <taxon>Pseudomonadati</taxon>
        <taxon>Pseudomonadota</taxon>
        <taxon>Betaproteobacteria</taxon>
        <taxon>Burkholderiales</taxon>
        <taxon>Comamonadaceae</taxon>
        <taxon>Limnohabitans</taxon>
    </lineage>
</organism>
<keyword evidence="11" id="KW-1185">Reference proteome</keyword>